<feature type="signal peptide" evidence="2">
    <location>
        <begin position="1"/>
        <end position="16"/>
    </location>
</feature>
<evidence type="ECO:0000256" key="1">
    <source>
        <dbReference type="SAM" id="MobiDB-lite"/>
    </source>
</evidence>
<protein>
    <submittedName>
        <fullName evidence="3">Uncharacterized protein</fullName>
    </submittedName>
</protein>
<accession>A0A9P8VVF2</accession>
<feature type="region of interest" description="Disordered" evidence="1">
    <location>
        <begin position="185"/>
        <end position="210"/>
    </location>
</feature>
<evidence type="ECO:0000256" key="2">
    <source>
        <dbReference type="SAM" id="SignalP"/>
    </source>
</evidence>
<sequence length="250" mass="25335">MNAVSFILVATDLVAANCIVHCIWPTRLGFPCIKETFGICTDSSVIATPNPTSVSTTASESSTRESSFAESSQTTLASQSSTATKEPSTATQGTSGTTATGTDSTTSATSTADLGNSSDGGGGGGRGLNAGAKAGIGVAVAFGVLGNDCLCSGVLDPSAAEGQKHKGRYGNGAKGRPQGRYAYVAGSPGDGRPVETPGAGERTEVSGGSGDWWQIPTSRVAGMRWNCQVRSVNDIMQRCSSIHQINALMS</sequence>
<feature type="compositionally biased region" description="Low complexity" evidence="1">
    <location>
        <begin position="52"/>
        <end position="117"/>
    </location>
</feature>
<name>A0A9P8VVF2_9HYPO</name>
<feature type="region of interest" description="Disordered" evidence="1">
    <location>
        <begin position="50"/>
        <end position="121"/>
    </location>
</feature>
<proteinExistence type="predicted"/>
<comment type="caution">
    <text evidence="3">The sequence shown here is derived from an EMBL/GenBank/DDBJ whole genome shotgun (WGS) entry which is preliminary data.</text>
</comment>
<feature type="chain" id="PRO_5040407232" evidence="2">
    <location>
        <begin position="17"/>
        <end position="250"/>
    </location>
</feature>
<gene>
    <name evidence="3" type="ORF">B0T10DRAFT_463727</name>
</gene>
<keyword evidence="4" id="KW-1185">Reference proteome</keyword>
<organism evidence="3 4">
    <name type="scientific">Thelonectria olida</name>
    <dbReference type="NCBI Taxonomy" id="1576542"/>
    <lineage>
        <taxon>Eukaryota</taxon>
        <taxon>Fungi</taxon>
        <taxon>Dikarya</taxon>
        <taxon>Ascomycota</taxon>
        <taxon>Pezizomycotina</taxon>
        <taxon>Sordariomycetes</taxon>
        <taxon>Hypocreomycetidae</taxon>
        <taxon>Hypocreales</taxon>
        <taxon>Nectriaceae</taxon>
        <taxon>Thelonectria</taxon>
    </lineage>
</organism>
<evidence type="ECO:0000313" key="3">
    <source>
        <dbReference type="EMBL" id="KAH6880657.1"/>
    </source>
</evidence>
<keyword evidence="2" id="KW-0732">Signal</keyword>
<dbReference type="AlphaFoldDB" id="A0A9P8VVF2"/>
<evidence type="ECO:0000313" key="4">
    <source>
        <dbReference type="Proteomes" id="UP000777438"/>
    </source>
</evidence>
<dbReference type="Proteomes" id="UP000777438">
    <property type="component" value="Unassembled WGS sequence"/>
</dbReference>
<reference evidence="3 4" key="1">
    <citation type="journal article" date="2021" name="Nat. Commun.">
        <title>Genetic determinants of endophytism in the Arabidopsis root mycobiome.</title>
        <authorList>
            <person name="Mesny F."/>
            <person name="Miyauchi S."/>
            <person name="Thiergart T."/>
            <person name="Pickel B."/>
            <person name="Atanasova L."/>
            <person name="Karlsson M."/>
            <person name="Huettel B."/>
            <person name="Barry K.W."/>
            <person name="Haridas S."/>
            <person name="Chen C."/>
            <person name="Bauer D."/>
            <person name="Andreopoulos W."/>
            <person name="Pangilinan J."/>
            <person name="LaButti K."/>
            <person name="Riley R."/>
            <person name="Lipzen A."/>
            <person name="Clum A."/>
            <person name="Drula E."/>
            <person name="Henrissat B."/>
            <person name="Kohler A."/>
            <person name="Grigoriev I.V."/>
            <person name="Martin F.M."/>
            <person name="Hacquard S."/>
        </authorList>
    </citation>
    <scope>NUCLEOTIDE SEQUENCE [LARGE SCALE GENOMIC DNA]</scope>
    <source>
        <strain evidence="3 4">MPI-CAGE-CH-0241</strain>
    </source>
</reference>
<dbReference type="EMBL" id="JAGPYM010000025">
    <property type="protein sequence ID" value="KAH6880657.1"/>
    <property type="molecule type" value="Genomic_DNA"/>
</dbReference>